<feature type="compositionally biased region" description="Low complexity" evidence="1">
    <location>
        <begin position="7"/>
        <end position="20"/>
    </location>
</feature>
<evidence type="ECO:0000256" key="1">
    <source>
        <dbReference type="SAM" id="MobiDB-lite"/>
    </source>
</evidence>
<name>H3KFM9_9BURK</name>
<dbReference type="OrthoDB" id="4827574at2"/>
<evidence type="ECO:0008006" key="4">
    <source>
        <dbReference type="Google" id="ProtNLM"/>
    </source>
</evidence>
<dbReference type="AlphaFoldDB" id="H3KFM9"/>
<sequence length="268" mass="28185">MTDQTHAAQAAQVAQSPAEEANPKTLTASVLLAAPHWDPAAFAADFEDDWGVKVEGIPSNPGEPLAFRAMGSIIVVGMNPCEIPERMAEAHAKNNPDWEGATEAALAHRAHLVVAAIAETAGILENARNLVRAVASLTLSPGVLAVDAATMLFTPEGYRNGAALLVDPEAVPVMNLVAFGTWRRSEEGATCGYTAGLAAFGLPECEVLECAQGSETVRGFLANVARWQLAHVDAGEVIRGGDELKGGIRAELKPGAAFPEYETLQFTF</sequence>
<accession>H3KFM9</accession>
<reference evidence="2 3" key="1">
    <citation type="submission" date="2011-11" db="EMBL/GenBank/DDBJ databases">
        <authorList>
            <person name="Weinstock G."/>
            <person name="Sodergren E."/>
            <person name="Clifton S."/>
            <person name="Fulton L."/>
            <person name="Fulton B."/>
            <person name="Courtney L."/>
            <person name="Fronick C."/>
            <person name="Harrison M."/>
            <person name="Strong C."/>
            <person name="Farmer C."/>
            <person name="Delahaunty K."/>
            <person name="Markovic C."/>
            <person name="Hall O."/>
            <person name="Minx P."/>
            <person name="Tomlinson C."/>
            <person name="Mitreva M."/>
            <person name="Hou S."/>
            <person name="Chen J."/>
            <person name="Wollam A."/>
            <person name="Pepin K.H."/>
            <person name="Johnson M."/>
            <person name="Bhonagiri V."/>
            <person name="Zhang X."/>
            <person name="Suruliraj S."/>
            <person name="Warren W."/>
            <person name="Chinwalla A."/>
            <person name="Mardis E.R."/>
            <person name="Wilson R.K."/>
        </authorList>
    </citation>
    <scope>NUCLEOTIDE SEQUENCE [LARGE SCALE GENOMIC DNA]</scope>
    <source>
        <strain evidence="2 3">YIT 11816</strain>
    </source>
</reference>
<comment type="caution">
    <text evidence="2">The sequence shown here is derived from an EMBL/GenBank/DDBJ whole genome shotgun (WGS) entry which is preliminary data.</text>
</comment>
<feature type="region of interest" description="Disordered" evidence="1">
    <location>
        <begin position="1"/>
        <end position="22"/>
    </location>
</feature>
<gene>
    <name evidence="2" type="ORF">HMPREF9440_01548</name>
</gene>
<evidence type="ECO:0000313" key="2">
    <source>
        <dbReference type="EMBL" id="EHY31076.1"/>
    </source>
</evidence>
<proteinExistence type="predicted"/>
<dbReference type="RefSeq" id="WP_008542567.1">
    <property type="nucleotide sequence ID" value="NZ_JH604982.1"/>
</dbReference>
<dbReference type="EMBL" id="AFBQ01000229">
    <property type="protein sequence ID" value="EHY31076.1"/>
    <property type="molecule type" value="Genomic_DNA"/>
</dbReference>
<organism evidence="2 3">
    <name type="scientific">Sutterella parvirubra YIT 11816</name>
    <dbReference type="NCBI Taxonomy" id="762967"/>
    <lineage>
        <taxon>Bacteria</taxon>
        <taxon>Pseudomonadati</taxon>
        <taxon>Pseudomonadota</taxon>
        <taxon>Betaproteobacteria</taxon>
        <taxon>Burkholderiales</taxon>
        <taxon>Sutterellaceae</taxon>
        <taxon>Sutterella</taxon>
    </lineage>
</organism>
<evidence type="ECO:0000313" key="3">
    <source>
        <dbReference type="Proteomes" id="UP000004956"/>
    </source>
</evidence>
<dbReference type="STRING" id="762967.HMPREF9440_01548"/>
<keyword evidence="3" id="KW-1185">Reference proteome</keyword>
<protein>
    <recommendedName>
        <fullName evidence="4">DUF4261 domain-containing protein</fullName>
    </recommendedName>
</protein>
<dbReference type="HOGENOM" id="CLU_065762_0_0_4"/>
<dbReference type="Proteomes" id="UP000004956">
    <property type="component" value="Unassembled WGS sequence"/>
</dbReference>
<dbReference type="PATRIC" id="fig|762967.3.peg.1218"/>